<dbReference type="PRINTS" id="PR00171">
    <property type="entry name" value="SUGRTRNSPORT"/>
</dbReference>
<evidence type="ECO:0000256" key="6">
    <source>
        <dbReference type="SAM" id="Phobius"/>
    </source>
</evidence>
<sequence length="354" mass="38900">MAVAGSIFDAAIGGWMNDRAKAIDFGRRCSLLRSTNSLLITGGQFLSYLINLAFTHPPVTWHWMLGVAGLPAVVQFFLMLSLPESPRVEEARSILEKIYPANEVEAELTALKNSIEAEKADEQAIGDNLIAKLKGALGNVVVRRGLYAGVTVQVAQQFSGIKHGYVLQSNNSSVSWIRFEQDSIGAFFDHIRSQRAQFNFVFFQAASHAPKISQFKSTHFAANGACLAKTRDLENSCHRQNRTWFKEGCPSKFGVLAVVFLGLYIISFSPGMGAVPWIVNSEIYPLKYRGLGEGIAAVCNWTSNLIVSLTFLTLTKTLVPPAHSFSLLAIVSSDSFSFTGLFLKPKGCKLRKLR</sequence>
<keyword evidence="8" id="KW-1185">Reference proteome</keyword>
<gene>
    <name evidence="7" type="ORF">F3Y22_tig00010533pilonHSYRG00281</name>
</gene>
<comment type="caution">
    <text evidence="7">The sequence shown here is derived from an EMBL/GenBank/DDBJ whole genome shotgun (WGS) entry which is preliminary data.</text>
</comment>
<dbReference type="Proteomes" id="UP000436088">
    <property type="component" value="Unassembled WGS sequence"/>
</dbReference>
<feature type="transmembrane region" description="Helical" evidence="6">
    <location>
        <begin position="253"/>
        <end position="279"/>
    </location>
</feature>
<feature type="transmembrane region" description="Helical" evidence="6">
    <location>
        <begin position="61"/>
        <end position="82"/>
    </location>
</feature>
<organism evidence="7 8">
    <name type="scientific">Hibiscus syriacus</name>
    <name type="common">Rose of Sharon</name>
    <dbReference type="NCBI Taxonomy" id="106335"/>
    <lineage>
        <taxon>Eukaryota</taxon>
        <taxon>Viridiplantae</taxon>
        <taxon>Streptophyta</taxon>
        <taxon>Embryophyta</taxon>
        <taxon>Tracheophyta</taxon>
        <taxon>Spermatophyta</taxon>
        <taxon>Magnoliopsida</taxon>
        <taxon>eudicotyledons</taxon>
        <taxon>Gunneridae</taxon>
        <taxon>Pentapetalae</taxon>
        <taxon>rosids</taxon>
        <taxon>malvids</taxon>
        <taxon>Malvales</taxon>
        <taxon>Malvaceae</taxon>
        <taxon>Malvoideae</taxon>
        <taxon>Hibiscus</taxon>
    </lineage>
</organism>
<keyword evidence="4 6" id="KW-1133">Transmembrane helix</keyword>
<evidence type="ECO:0000256" key="3">
    <source>
        <dbReference type="ARBA" id="ARBA00022692"/>
    </source>
</evidence>
<protein>
    <submittedName>
        <fullName evidence="7">F-box and associated interaction domains-containing protein</fullName>
    </submittedName>
</protein>
<dbReference type="PANTHER" id="PTHR48020:SF31">
    <property type="entry name" value="INOSITOL TRANSPORTER 4-LIKE"/>
    <property type="match status" value="1"/>
</dbReference>
<keyword evidence="2" id="KW-0813">Transport</keyword>
<evidence type="ECO:0000256" key="5">
    <source>
        <dbReference type="ARBA" id="ARBA00023136"/>
    </source>
</evidence>
<accession>A0A6A3C7A0</accession>
<evidence type="ECO:0000313" key="8">
    <source>
        <dbReference type="Proteomes" id="UP000436088"/>
    </source>
</evidence>
<dbReference type="AlphaFoldDB" id="A0A6A3C7A0"/>
<evidence type="ECO:0000256" key="4">
    <source>
        <dbReference type="ARBA" id="ARBA00022989"/>
    </source>
</evidence>
<dbReference type="InterPro" id="IPR036259">
    <property type="entry name" value="MFS_trans_sf"/>
</dbReference>
<dbReference type="GO" id="GO:0016020">
    <property type="term" value="C:membrane"/>
    <property type="evidence" value="ECO:0007669"/>
    <property type="project" value="UniProtKB-SubCell"/>
</dbReference>
<dbReference type="InterPro" id="IPR050814">
    <property type="entry name" value="Myo-inositol_Transporter"/>
</dbReference>
<reference evidence="7" key="1">
    <citation type="submission" date="2019-09" db="EMBL/GenBank/DDBJ databases">
        <title>Draft genome information of white flower Hibiscus syriacus.</title>
        <authorList>
            <person name="Kim Y.-M."/>
        </authorList>
    </citation>
    <scope>NUCLEOTIDE SEQUENCE [LARGE SCALE GENOMIC DNA]</scope>
    <source>
        <strain evidence="7">YM2019G1</strain>
    </source>
</reference>
<evidence type="ECO:0000256" key="2">
    <source>
        <dbReference type="ARBA" id="ARBA00022448"/>
    </source>
</evidence>
<evidence type="ECO:0000313" key="7">
    <source>
        <dbReference type="EMBL" id="KAE8724387.1"/>
    </source>
</evidence>
<dbReference type="Gene3D" id="1.20.1250.20">
    <property type="entry name" value="MFS general substrate transporter like domains"/>
    <property type="match status" value="2"/>
</dbReference>
<dbReference type="InterPro" id="IPR005828">
    <property type="entry name" value="MFS_sugar_transport-like"/>
</dbReference>
<dbReference type="Pfam" id="PF00083">
    <property type="entry name" value="Sugar_tr"/>
    <property type="match status" value="2"/>
</dbReference>
<keyword evidence="3 6" id="KW-0812">Transmembrane</keyword>
<dbReference type="InterPro" id="IPR003663">
    <property type="entry name" value="Sugar/inositol_transpt"/>
</dbReference>
<dbReference type="PANTHER" id="PTHR48020">
    <property type="entry name" value="PROTON MYO-INOSITOL COTRANSPORTER"/>
    <property type="match status" value="1"/>
</dbReference>
<evidence type="ECO:0000256" key="1">
    <source>
        <dbReference type="ARBA" id="ARBA00004141"/>
    </source>
</evidence>
<dbReference type="GO" id="GO:0005366">
    <property type="term" value="F:myo-inositol:proton symporter activity"/>
    <property type="evidence" value="ECO:0007669"/>
    <property type="project" value="TreeGrafter"/>
</dbReference>
<dbReference type="SUPFAM" id="SSF103473">
    <property type="entry name" value="MFS general substrate transporter"/>
    <property type="match status" value="1"/>
</dbReference>
<dbReference type="EMBL" id="VEPZ02000472">
    <property type="protein sequence ID" value="KAE8724387.1"/>
    <property type="molecule type" value="Genomic_DNA"/>
</dbReference>
<proteinExistence type="predicted"/>
<keyword evidence="5 6" id="KW-0472">Membrane</keyword>
<name>A0A6A3C7A0_HIBSY</name>
<comment type="subcellular location">
    <subcellularLocation>
        <location evidence="1">Membrane</location>
        <topology evidence="1">Multi-pass membrane protein</topology>
    </subcellularLocation>
</comment>